<evidence type="ECO:0000313" key="2">
    <source>
        <dbReference type="Proteomes" id="UP000238312"/>
    </source>
</evidence>
<organism evidence="1 2">
    <name type="scientific">Nonomuraea fuscirosea</name>
    <dbReference type="NCBI Taxonomy" id="1291556"/>
    <lineage>
        <taxon>Bacteria</taxon>
        <taxon>Bacillati</taxon>
        <taxon>Actinomycetota</taxon>
        <taxon>Actinomycetes</taxon>
        <taxon>Streptosporangiales</taxon>
        <taxon>Streptosporangiaceae</taxon>
        <taxon>Nonomuraea</taxon>
    </lineage>
</organism>
<reference evidence="1 2" key="1">
    <citation type="submission" date="2018-03" db="EMBL/GenBank/DDBJ databases">
        <title>Genomic Encyclopedia of Type Strains, Phase III (KMG-III): the genomes of soil and plant-associated and newly described type strains.</title>
        <authorList>
            <person name="Whitman W."/>
        </authorList>
    </citation>
    <scope>NUCLEOTIDE SEQUENCE [LARGE SCALE GENOMIC DNA]</scope>
    <source>
        <strain evidence="1 2">CGMCC 4.7104</strain>
    </source>
</reference>
<dbReference type="AlphaFoldDB" id="A0A2T0LVV2"/>
<name>A0A2T0LVV2_9ACTN</name>
<sequence length="60" mass="6881">MTLTCDRRTLGITRNAVRVRMYRARKRFTRALADAGIDLPLFERSTLWTSTTSPECTTTT</sequence>
<protein>
    <submittedName>
        <fullName evidence="1">Uncharacterized protein</fullName>
    </submittedName>
</protein>
<keyword evidence="2" id="KW-1185">Reference proteome</keyword>
<dbReference type="EMBL" id="PVNG01000041">
    <property type="protein sequence ID" value="PRX48046.1"/>
    <property type="molecule type" value="Genomic_DNA"/>
</dbReference>
<evidence type="ECO:0000313" key="1">
    <source>
        <dbReference type="EMBL" id="PRX48046.1"/>
    </source>
</evidence>
<dbReference type="Proteomes" id="UP000238312">
    <property type="component" value="Unassembled WGS sequence"/>
</dbReference>
<comment type="caution">
    <text evidence="1">The sequence shown here is derived from an EMBL/GenBank/DDBJ whole genome shotgun (WGS) entry which is preliminary data.</text>
</comment>
<proteinExistence type="predicted"/>
<gene>
    <name evidence="1" type="ORF">B0I32_1412</name>
</gene>
<accession>A0A2T0LVV2</accession>